<dbReference type="Proteomes" id="UP001225356">
    <property type="component" value="Unassembled WGS sequence"/>
</dbReference>
<name>A0ABT9QV48_9ACTN</name>
<dbReference type="EMBL" id="JAUSQU010000002">
    <property type="protein sequence ID" value="MDP9850281.1"/>
    <property type="molecule type" value="Genomic_DNA"/>
</dbReference>
<sequence>MHGERGNRRDCGLQVSGGWPDRHHVIDAAVDGCGQLQPPLLIRGVFPGLAPGPEQRYPGGRSGTPRIMTVIRGALRTGAKTPGARREPGAPRERGRAGNRPATRSSHRRPVTPRSGALLTQPPARPRRPGRRRTDRTDHHWPRHRLRCHHRGVGVREELDGRVQLSPRRPGVAVHHPGRVLPEGGPHQVRVCEGHQPQVQVLGVQQRPMALEAPLTPATVIQPRPPNDQVRPDYRVHARQ</sequence>
<keyword evidence="3" id="KW-1185">Reference proteome</keyword>
<feature type="compositionally biased region" description="Basic and acidic residues" evidence="1">
    <location>
        <begin position="84"/>
        <end position="96"/>
    </location>
</feature>
<feature type="compositionally biased region" description="Basic residues" evidence="1">
    <location>
        <begin position="125"/>
        <end position="134"/>
    </location>
</feature>
<evidence type="ECO:0000313" key="2">
    <source>
        <dbReference type="EMBL" id="MDP9850281.1"/>
    </source>
</evidence>
<gene>
    <name evidence="2" type="ORF">J2853_009577</name>
</gene>
<feature type="region of interest" description="Disordered" evidence="1">
    <location>
        <begin position="216"/>
        <end position="240"/>
    </location>
</feature>
<organism evidence="2 3">
    <name type="scientific">Streptosporangium lutulentum</name>
    <dbReference type="NCBI Taxonomy" id="1461250"/>
    <lineage>
        <taxon>Bacteria</taxon>
        <taxon>Bacillati</taxon>
        <taxon>Actinomycetota</taxon>
        <taxon>Actinomycetes</taxon>
        <taxon>Streptosporangiales</taxon>
        <taxon>Streptosporangiaceae</taxon>
        <taxon>Streptosporangium</taxon>
    </lineage>
</organism>
<reference evidence="2 3" key="1">
    <citation type="submission" date="2023-07" db="EMBL/GenBank/DDBJ databases">
        <title>Sequencing the genomes of 1000 actinobacteria strains.</title>
        <authorList>
            <person name="Klenk H.-P."/>
        </authorList>
    </citation>
    <scope>NUCLEOTIDE SEQUENCE [LARGE SCALE GENOMIC DNA]</scope>
    <source>
        <strain evidence="2 3">DSM 46740</strain>
    </source>
</reference>
<accession>A0ABT9QV48</accession>
<feature type="compositionally biased region" description="Basic and acidic residues" evidence="1">
    <location>
        <begin position="230"/>
        <end position="240"/>
    </location>
</feature>
<protein>
    <submittedName>
        <fullName evidence="2">Uncharacterized protein</fullName>
    </submittedName>
</protein>
<feature type="region of interest" description="Disordered" evidence="1">
    <location>
        <begin position="74"/>
        <end position="145"/>
    </location>
</feature>
<evidence type="ECO:0000313" key="3">
    <source>
        <dbReference type="Proteomes" id="UP001225356"/>
    </source>
</evidence>
<proteinExistence type="predicted"/>
<evidence type="ECO:0000256" key="1">
    <source>
        <dbReference type="SAM" id="MobiDB-lite"/>
    </source>
</evidence>
<comment type="caution">
    <text evidence="2">The sequence shown here is derived from an EMBL/GenBank/DDBJ whole genome shotgun (WGS) entry which is preliminary data.</text>
</comment>